<feature type="region of interest" description="Disordered" evidence="1">
    <location>
        <begin position="1992"/>
        <end position="2028"/>
    </location>
</feature>
<feature type="region of interest" description="Disordered" evidence="1">
    <location>
        <begin position="1015"/>
        <end position="1037"/>
    </location>
</feature>
<feature type="region of interest" description="Disordered" evidence="1">
    <location>
        <begin position="2231"/>
        <end position="2252"/>
    </location>
</feature>
<feature type="compositionally biased region" description="Low complexity" evidence="1">
    <location>
        <begin position="1145"/>
        <end position="1161"/>
    </location>
</feature>
<feature type="compositionally biased region" description="Polar residues" evidence="1">
    <location>
        <begin position="320"/>
        <end position="331"/>
    </location>
</feature>
<evidence type="ECO:0000313" key="2">
    <source>
        <dbReference type="EMBL" id="GIL97024.1"/>
    </source>
</evidence>
<feature type="region of interest" description="Disordered" evidence="1">
    <location>
        <begin position="1143"/>
        <end position="1172"/>
    </location>
</feature>
<dbReference type="EMBL" id="BNCQ01000004">
    <property type="protein sequence ID" value="GIL97024.1"/>
    <property type="molecule type" value="Genomic_DNA"/>
</dbReference>
<name>A0A8J4D7E1_9CHLO</name>
<gene>
    <name evidence="2" type="ORF">Vretimale_2737</name>
</gene>
<feature type="compositionally biased region" description="Basic and acidic residues" evidence="1">
    <location>
        <begin position="357"/>
        <end position="371"/>
    </location>
</feature>
<feature type="compositionally biased region" description="Low complexity" evidence="1">
    <location>
        <begin position="2196"/>
        <end position="2206"/>
    </location>
</feature>
<proteinExistence type="predicted"/>
<accession>A0A8J4D7E1</accession>
<comment type="caution">
    <text evidence="2">The sequence shown here is derived from an EMBL/GenBank/DDBJ whole genome shotgun (WGS) entry which is preliminary data.</text>
</comment>
<feature type="region of interest" description="Disordered" evidence="1">
    <location>
        <begin position="2053"/>
        <end position="2072"/>
    </location>
</feature>
<feature type="region of interest" description="Disordered" evidence="1">
    <location>
        <begin position="2178"/>
        <end position="2206"/>
    </location>
</feature>
<feature type="region of interest" description="Disordered" evidence="1">
    <location>
        <begin position="1819"/>
        <end position="1839"/>
    </location>
</feature>
<dbReference type="Proteomes" id="UP000722791">
    <property type="component" value="Unassembled WGS sequence"/>
</dbReference>
<feature type="region of interest" description="Disordered" evidence="1">
    <location>
        <begin position="392"/>
        <end position="434"/>
    </location>
</feature>
<evidence type="ECO:0000256" key="1">
    <source>
        <dbReference type="SAM" id="MobiDB-lite"/>
    </source>
</evidence>
<feature type="compositionally biased region" description="Polar residues" evidence="1">
    <location>
        <begin position="2053"/>
        <end position="2065"/>
    </location>
</feature>
<dbReference type="OrthoDB" id="550479at2759"/>
<feature type="compositionally biased region" description="Polar residues" evidence="1">
    <location>
        <begin position="253"/>
        <end position="265"/>
    </location>
</feature>
<feature type="region of interest" description="Disordered" evidence="1">
    <location>
        <begin position="2315"/>
        <end position="2336"/>
    </location>
</feature>
<feature type="compositionally biased region" description="Polar residues" evidence="1">
    <location>
        <begin position="1162"/>
        <end position="1172"/>
    </location>
</feature>
<feature type="compositionally biased region" description="Low complexity" evidence="1">
    <location>
        <begin position="1433"/>
        <end position="1443"/>
    </location>
</feature>
<feature type="region of interest" description="Disordered" evidence="1">
    <location>
        <begin position="240"/>
        <end position="275"/>
    </location>
</feature>
<feature type="region of interest" description="Disordered" evidence="1">
    <location>
        <begin position="320"/>
        <end position="376"/>
    </location>
</feature>
<protein>
    <submittedName>
        <fullName evidence="2">Uncharacterized protein</fullName>
    </submittedName>
</protein>
<organism evidence="2 3">
    <name type="scientific">Volvox reticuliferus</name>
    <dbReference type="NCBI Taxonomy" id="1737510"/>
    <lineage>
        <taxon>Eukaryota</taxon>
        <taxon>Viridiplantae</taxon>
        <taxon>Chlorophyta</taxon>
        <taxon>core chlorophytes</taxon>
        <taxon>Chlorophyceae</taxon>
        <taxon>CS clade</taxon>
        <taxon>Chlamydomonadales</taxon>
        <taxon>Volvocaceae</taxon>
        <taxon>Volvox</taxon>
    </lineage>
</organism>
<sequence>MSCAETTLLDDADTVQEFSFDGIYAGNVPQEKEDVRNMKRQPKRRGLWHACFAQPLADEPVDILPSRSTSSQLRLTARQLEYRRTGSPEAKHLTLSDIRDVQFKWIQAGGVRVSKVTVSLESGKEPVVIRGLKNPEDLVDAVRKRQLAVEHVNNTSDARIAGRARAAGGACRGGGSDAPASDKLMSPQALFADAIGNPVSAATSGCGGMTLLSAFARIPAQDFAGVESVAREIQLASPRSEVSSYSFSESSDITDTASPNVSSFQKPERASSPALRVFPADNGAAETARAPQPPHQPSDSFAVPVNMALLDATSSLVASIRPSQQSPNGSAQPDARTDGDSSSHPCGVSAHSGSTRPRLELRRGNSPRAEDTLPEDESALLSIRGSHVEAIFAANGGPPPMPESLSADSTSAAEPHHPLPRAASQSDLGTAHPADSCKESLSAFAFLPASAPELAVTADNGQPCRLEGESFTSLIGDDTIRPLLAESLPAAGSDSSSSMAGNTRLMPALRKPQHWQYGDSHRLTQSSLGPLSQPCIAGCGSSDTVPAGPNGRSDGDCSSFESASSGEVADGLHGTLPKLSLRAALETDAKGPIMASDLSYGPINNALNQKSVSNLYVAATAATVSAVLTSAASASMNNVSLAVTPSLTNCARATAGPAASGALTPLSFIGLTAAAALTMVAAAAITHIRTGSPLRPWGQDLYGNDTLAAKVHIAPLLVAKNNGTSNEKTVWPLTSLITNCSALHYNKNTAERTSGSTGCIYAAAGVPRQQVTGVPPILAERCESCNAVEPVTAAALVRSVGSPRVTSMAALAAESSWCGDNGYNTASPNAPAAACEAVGEDAICASGNGEGSEDAITSGAWGSQPTLADFDHEHGTQPGQPATTWPGIAAWQKSDAEDALPVMLFSDGPAGMPPLVQSGEEGTAVASHQAELVVPSHVGIDCGSGEHQMQPAARLRHEGELQPPSTSGREGGIEDELTSTPYECTGILQLQQLSRHNSLASQLLCAGEAMELAAAPLGSSTPRRQREPEPEEGTSSTRYSRLVYAGAATGDLAAASNPALITSVVNRRRQVLHLTESPVRVLYSVHATFTGQPSKETRMQSRDERAMVPTLAATVLLLPTCDSAVQTEAPQVECAVQTEVEMHGSMRSSAQSQGASSDGMGTSASRCGSRNDNPAGQMFAGSACQLVSDAEGGSVCALGSGVNSGRSVGCPSPLQAAAQDLCESSLGGTDPKLVEFEWPVASVDGTRCGPSETLPAADASFCICSCSFPLPGNPGVPWSIADAAAATMARSCRQCLTLARNSQRKCISRSTNDDVQLLLPCLLDSQPDAEPTTMAQFGTPASADAQPVVSQSSSITPVMAHMHGQIEVAAAPAEDRSQQQRQLGNLDIVAPDDIAMPLSRSSSRLRMLSPSVSCTSGSVPRSASVGSGPYTRLTSASSSSDDLGTSVGGNILLPAGSAGNSQHNCDRASAAQACARSSLSVGQGGDSGAMAEDRVTVIQQRLLARENTLSAEPPMPADCCPPYFTAPCGSNSPSVSNAQEDVSSAAAEPVSLPSAGSDTTYGITWMLGPEIGHASAAAAVAGGAVTSAPDSPRIPLPPPLASSITTLRGGVGSSRRVTAEAAEGIKEKVRLAECCSSRGSSNGSSGIPPGSLTWFAHGQRAPSCSSAGCSGAHRPAQAKFCLNSSQLVTPLSAEVRSSVAAIDQGPEVHADAIGAGINSHCDDLVRSSDINSAGPGPSCGPTAAVCVMDSSRNLPFVIGNDGHDRSCRDADIAVSSSQQTLSSGASAASHSTMTSPELSDISSAAYAGRAYTYDSPCGHQASRGAHAESGARMDGPPATGGDDLFHNPLYGATAKSSPVTVRPAPLQPQAEESGCMGMPLMPYSIRGSICCGIDGNDGGTSTCTSSPARASASQLSVGTPSIGRRRTREESASSSYRYHNGGCVSDAIVEHGTNSNEAWRSWVAAAAIRCLASSGRLCSPVQMSANSRGTHWEDFSKTGSSAGAHTHSSKRARTAALKPQMSASASQRSSTSVLLRGLASPVMVLNPAYAQSAGGSPTFASPQPSTGGGISAPRADAMQNPAVGAGVVIQQVHPPTNALFRPRHQQEQQQSMGHEKVGGTRVMLGVFASSRMGCHSAYTPSVGGSSAVTSSPPVTGGVVRSAARVETVASGDYMDANASARAAPPQSKAPARSVLQQQPAQQDLQQRVGDQWPIRERVMLGVFASSHTGPHSAHTSSVCGSSAVTPSPSGTGDIVPAARVKFTERGDHMRAGIGAVAASEVAGVVGKECEAGLDEGLESLGRRTPEHITSLYRDLSQPQDSGWSSVQGSPSSNQAAHATALLRQANDAVDFAREAVQRGDAEWLSRVTATLQAVQSALDALREF</sequence>
<feature type="compositionally biased region" description="Polar residues" evidence="1">
    <location>
        <begin position="2231"/>
        <end position="2250"/>
    </location>
</feature>
<feature type="region of interest" description="Disordered" evidence="1">
    <location>
        <begin position="1531"/>
        <end position="1553"/>
    </location>
</feature>
<evidence type="ECO:0000313" key="3">
    <source>
        <dbReference type="Proteomes" id="UP000722791"/>
    </source>
</evidence>
<feature type="compositionally biased region" description="Low complexity" evidence="1">
    <location>
        <begin position="240"/>
        <end position="251"/>
    </location>
</feature>
<feature type="region of interest" description="Disordered" evidence="1">
    <location>
        <begin position="1410"/>
        <end position="1443"/>
    </location>
</feature>
<feature type="compositionally biased region" description="Low complexity" evidence="1">
    <location>
        <begin position="2321"/>
        <end position="2332"/>
    </location>
</feature>
<feature type="compositionally biased region" description="Polar residues" evidence="1">
    <location>
        <begin position="1412"/>
        <end position="1425"/>
    </location>
</feature>
<reference evidence="2" key="1">
    <citation type="journal article" date="2021" name="Proc. Natl. Acad. Sci. U.S.A.">
        <title>Three genomes in the algal genus Volvox reveal the fate of a haploid sex-determining region after a transition to homothallism.</title>
        <authorList>
            <person name="Yamamoto K."/>
            <person name="Hamaji T."/>
            <person name="Kawai-Toyooka H."/>
            <person name="Matsuzaki R."/>
            <person name="Takahashi F."/>
            <person name="Nishimura Y."/>
            <person name="Kawachi M."/>
            <person name="Noguchi H."/>
            <person name="Minakuchi Y."/>
            <person name="Umen J.G."/>
            <person name="Toyoda A."/>
            <person name="Nozaki H."/>
        </authorList>
    </citation>
    <scope>NUCLEOTIDE SEQUENCE</scope>
    <source>
        <strain evidence="2">NIES-3785</strain>
    </source>
</reference>
<feature type="region of interest" description="Disordered" evidence="1">
    <location>
        <begin position="1902"/>
        <end position="1936"/>
    </location>
</feature>
<feature type="compositionally biased region" description="Polar residues" evidence="1">
    <location>
        <begin position="1531"/>
        <end position="1542"/>
    </location>
</feature>
<feature type="compositionally biased region" description="Polar residues" evidence="1">
    <location>
        <begin position="1902"/>
        <end position="1919"/>
    </location>
</feature>